<dbReference type="AlphaFoldDB" id="A0AAD7INJ6"/>
<organism evidence="3 4">
    <name type="scientific">Mycena maculata</name>
    <dbReference type="NCBI Taxonomy" id="230809"/>
    <lineage>
        <taxon>Eukaryota</taxon>
        <taxon>Fungi</taxon>
        <taxon>Dikarya</taxon>
        <taxon>Basidiomycota</taxon>
        <taxon>Agaricomycotina</taxon>
        <taxon>Agaricomycetes</taxon>
        <taxon>Agaricomycetidae</taxon>
        <taxon>Agaricales</taxon>
        <taxon>Marasmiineae</taxon>
        <taxon>Mycenaceae</taxon>
        <taxon>Mycena</taxon>
    </lineage>
</organism>
<feature type="region of interest" description="Disordered" evidence="1">
    <location>
        <begin position="139"/>
        <end position="160"/>
    </location>
</feature>
<feature type="signal peptide" evidence="2">
    <location>
        <begin position="1"/>
        <end position="17"/>
    </location>
</feature>
<dbReference type="Proteomes" id="UP001215280">
    <property type="component" value="Unassembled WGS sequence"/>
</dbReference>
<feature type="compositionally biased region" description="Low complexity" evidence="1">
    <location>
        <begin position="199"/>
        <end position="215"/>
    </location>
</feature>
<proteinExistence type="predicted"/>
<dbReference type="Gene3D" id="2.60.40.420">
    <property type="entry name" value="Cupredoxins - blue copper proteins"/>
    <property type="match status" value="1"/>
</dbReference>
<comment type="caution">
    <text evidence="3">The sequence shown here is derived from an EMBL/GenBank/DDBJ whole genome shotgun (WGS) entry which is preliminary data.</text>
</comment>
<dbReference type="PANTHER" id="PTHR34883">
    <property type="entry name" value="SERINE-RICH PROTEIN, PUTATIVE-RELATED-RELATED"/>
    <property type="match status" value="1"/>
</dbReference>
<protein>
    <recommendedName>
        <fullName evidence="5">Extracellular serine-rich protein</fullName>
    </recommendedName>
</protein>
<evidence type="ECO:0000313" key="4">
    <source>
        <dbReference type="Proteomes" id="UP001215280"/>
    </source>
</evidence>
<name>A0AAD7INJ6_9AGAR</name>
<dbReference type="InterPro" id="IPR052953">
    <property type="entry name" value="Ser-rich/MCO-related"/>
</dbReference>
<evidence type="ECO:0000256" key="1">
    <source>
        <dbReference type="SAM" id="MobiDB-lite"/>
    </source>
</evidence>
<sequence>MLATSIAVLAAAAVASAQSVVTINVGGPGGAPTFSPNNITASNGTILNFVFTGVPGNHSVTQSTFAAPCTSFEGGFDSGWILVTAATTPPPSWNLTITNDQKPIWFYCKQLVNQHCHAGMVAGVNVQPGPNSLQQFEANAKTAATIQQDEGGNSGTGATASADPFLPAGVSRFVAASATNPPVAAASVSGANGGGGGSSSTTSAASGSTSKSSTGRAVPFGFTSNVLTVFAGMLAGAAMVL</sequence>
<dbReference type="InterPro" id="IPR008972">
    <property type="entry name" value="Cupredoxin"/>
</dbReference>
<evidence type="ECO:0000313" key="3">
    <source>
        <dbReference type="EMBL" id="KAJ7747186.1"/>
    </source>
</evidence>
<dbReference type="SUPFAM" id="SSF49503">
    <property type="entry name" value="Cupredoxins"/>
    <property type="match status" value="1"/>
</dbReference>
<keyword evidence="2" id="KW-0732">Signal</keyword>
<keyword evidence="4" id="KW-1185">Reference proteome</keyword>
<dbReference type="PANTHER" id="PTHR34883:SF15">
    <property type="entry name" value="EXTRACELLULAR SERINE-RICH PROTEIN"/>
    <property type="match status" value="1"/>
</dbReference>
<feature type="chain" id="PRO_5042062390" description="Extracellular serine-rich protein" evidence="2">
    <location>
        <begin position="18"/>
        <end position="241"/>
    </location>
</feature>
<dbReference type="CDD" id="cd00920">
    <property type="entry name" value="Cupredoxin"/>
    <property type="match status" value="1"/>
</dbReference>
<gene>
    <name evidence="3" type="ORF">DFH07DRAFT_831388</name>
</gene>
<evidence type="ECO:0008006" key="5">
    <source>
        <dbReference type="Google" id="ProtNLM"/>
    </source>
</evidence>
<dbReference type="EMBL" id="JARJLG010000095">
    <property type="protein sequence ID" value="KAJ7747186.1"/>
    <property type="molecule type" value="Genomic_DNA"/>
</dbReference>
<reference evidence="3" key="1">
    <citation type="submission" date="2023-03" db="EMBL/GenBank/DDBJ databases">
        <title>Massive genome expansion in bonnet fungi (Mycena s.s.) driven by repeated elements and novel gene families across ecological guilds.</title>
        <authorList>
            <consortium name="Lawrence Berkeley National Laboratory"/>
            <person name="Harder C.B."/>
            <person name="Miyauchi S."/>
            <person name="Viragh M."/>
            <person name="Kuo A."/>
            <person name="Thoen E."/>
            <person name="Andreopoulos B."/>
            <person name="Lu D."/>
            <person name="Skrede I."/>
            <person name="Drula E."/>
            <person name="Henrissat B."/>
            <person name="Morin E."/>
            <person name="Kohler A."/>
            <person name="Barry K."/>
            <person name="LaButti K."/>
            <person name="Morin E."/>
            <person name="Salamov A."/>
            <person name="Lipzen A."/>
            <person name="Mereny Z."/>
            <person name="Hegedus B."/>
            <person name="Baldrian P."/>
            <person name="Stursova M."/>
            <person name="Weitz H."/>
            <person name="Taylor A."/>
            <person name="Grigoriev I.V."/>
            <person name="Nagy L.G."/>
            <person name="Martin F."/>
            <person name="Kauserud H."/>
        </authorList>
    </citation>
    <scope>NUCLEOTIDE SEQUENCE</scope>
    <source>
        <strain evidence="3">CBHHK188m</strain>
    </source>
</reference>
<feature type="compositionally biased region" description="Polar residues" evidence="1">
    <location>
        <begin position="139"/>
        <end position="150"/>
    </location>
</feature>
<accession>A0AAD7INJ6</accession>
<feature type="region of interest" description="Disordered" evidence="1">
    <location>
        <begin position="188"/>
        <end position="215"/>
    </location>
</feature>
<evidence type="ECO:0000256" key="2">
    <source>
        <dbReference type="SAM" id="SignalP"/>
    </source>
</evidence>